<protein>
    <recommendedName>
        <fullName evidence="10">Glutathione S-transferase P</fullName>
        <ecNumber evidence="1">2.5.1.18</ecNumber>
    </recommendedName>
</protein>
<dbReference type="InterPro" id="IPR036249">
    <property type="entry name" value="Thioredoxin-like_sf"/>
</dbReference>
<dbReference type="PROSITE" id="PS50404">
    <property type="entry name" value="GST_NTER"/>
    <property type="match status" value="1"/>
</dbReference>
<dbReference type="Gene3D" id="3.40.30.10">
    <property type="entry name" value="Glutaredoxin"/>
    <property type="match status" value="1"/>
</dbReference>
<sequence>MRMMPADQSQSLKEDVVSMETWLQGFLKASCMYGQLPKFQDGDLTLYQSNPILRHLDRSLRLYGKDQREVALVDVANNGMEDLCCKYVTLIYTNYEMSKENCVKELPGHLKPFETLLSQNQGGQAFIVGTRSLSLTTTCWTCC</sequence>
<dbReference type="GO" id="GO:0004364">
    <property type="term" value="F:glutathione transferase activity"/>
    <property type="evidence" value="ECO:0007669"/>
    <property type="project" value="UniProtKB-EC"/>
</dbReference>
<dbReference type="InterPro" id="IPR036282">
    <property type="entry name" value="Glutathione-S-Trfase_C_sf"/>
</dbReference>
<evidence type="ECO:0000313" key="12">
    <source>
        <dbReference type="EMBL" id="ELK11058.1"/>
    </source>
</evidence>
<evidence type="ECO:0000256" key="10">
    <source>
        <dbReference type="ARBA" id="ARBA00072930"/>
    </source>
</evidence>
<comment type="catalytic activity">
    <reaction evidence="7">
        <text>prostaglandin J2 + glutathione = prostaglandin J2-S-(R)-glutathione</text>
        <dbReference type="Rhea" id="RHEA:50804"/>
        <dbReference type="ChEBI" id="CHEBI:57925"/>
        <dbReference type="ChEBI" id="CHEBI:133396"/>
        <dbReference type="ChEBI" id="CHEBI:133771"/>
    </reaction>
    <physiologicalReaction direction="left-to-right" evidence="7">
        <dbReference type="Rhea" id="RHEA:50805"/>
    </physiologicalReaction>
</comment>
<dbReference type="InParanoid" id="L5KKJ2"/>
<evidence type="ECO:0000259" key="11">
    <source>
        <dbReference type="PROSITE" id="PS50404"/>
    </source>
</evidence>
<dbReference type="PANTHER" id="PTHR11571">
    <property type="entry name" value="GLUTATHIONE S-TRANSFERASE"/>
    <property type="match status" value="1"/>
</dbReference>
<dbReference type="PRINTS" id="PR01268">
    <property type="entry name" value="GSTRNSFRASEP"/>
</dbReference>
<dbReference type="InterPro" id="IPR003082">
    <property type="entry name" value="GST_pi"/>
</dbReference>
<evidence type="ECO:0000256" key="7">
    <source>
        <dbReference type="ARBA" id="ARBA00051593"/>
    </source>
</evidence>
<dbReference type="FunFam" id="1.20.1050.10:FF:000053">
    <property type="entry name" value="Glutathione S-transferase P"/>
    <property type="match status" value="1"/>
</dbReference>
<dbReference type="SUPFAM" id="SSF47616">
    <property type="entry name" value="GST C-terminal domain-like"/>
    <property type="match status" value="1"/>
</dbReference>
<dbReference type="SUPFAM" id="SSF52833">
    <property type="entry name" value="Thioredoxin-like"/>
    <property type="match status" value="1"/>
</dbReference>
<dbReference type="AlphaFoldDB" id="L5KKJ2"/>
<dbReference type="EMBL" id="KB030714">
    <property type="protein sequence ID" value="ELK11058.1"/>
    <property type="molecule type" value="Genomic_DNA"/>
</dbReference>
<dbReference type="GO" id="GO:0005829">
    <property type="term" value="C:cytosol"/>
    <property type="evidence" value="ECO:0007669"/>
    <property type="project" value="TreeGrafter"/>
</dbReference>
<dbReference type="InterPro" id="IPR050213">
    <property type="entry name" value="GST_superfamily"/>
</dbReference>
<dbReference type="PANTHER" id="PTHR11571:SF255">
    <property type="entry name" value="GLUTATHIONE S-TRANSFERASE P"/>
    <property type="match status" value="1"/>
</dbReference>
<evidence type="ECO:0000256" key="1">
    <source>
        <dbReference type="ARBA" id="ARBA00012452"/>
    </source>
</evidence>
<comment type="catalytic activity">
    <reaction evidence="5">
        <text>11(S)-hydroxy-14(S),15(S)-epoxy-(5Z,8Z,12E)-eicosatrienoate + glutathione = (11S,15S)-dihydroxy-14(R)-S-glutathionyl-(5Z,8Z,12E)-eicosatrienoate</text>
        <dbReference type="Rhea" id="RHEA:50260"/>
        <dbReference type="ChEBI" id="CHEBI:57925"/>
        <dbReference type="ChEBI" id="CHEBI:132200"/>
        <dbReference type="ChEBI" id="CHEBI:132201"/>
    </reaction>
    <physiologicalReaction direction="left-to-right" evidence="5">
        <dbReference type="Rhea" id="RHEA:50261"/>
    </physiologicalReaction>
</comment>
<comment type="subunit">
    <text evidence="9">Homodimer. Interacts with CDK5.</text>
</comment>
<dbReference type="InterPro" id="IPR004045">
    <property type="entry name" value="Glutathione_S-Trfase_N"/>
</dbReference>
<evidence type="ECO:0000256" key="6">
    <source>
        <dbReference type="ARBA" id="ARBA00051481"/>
    </source>
</evidence>
<dbReference type="EC" id="2.5.1.18" evidence="1"/>
<gene>
    <name evidence="12" type="ORF">PAL_GLEAN10020413</name>
</gene>
<dbReference type="GO" id="GO:0006749">
    <property type="term" value="P:glutathione metabolic process"/>
    <property type="evidence" value="ECO:0007669"/>
    <property type="project" value="TreeGrafter"/>
</dbReference>
<evidence type="ECO:0000313" key="13">
    <source>
        <dbReference type="Proteomes" id="UP000010552"/>
    </source>
</evidence>
<keyword evidence="2 12" id="KW-0808">Transferase</keyword>
<evidence type="ECO:0000256" key="3">
    <source>
        <dbReference type="ARBA" id="ARBA00049385"/>
    </source>
</evidence>
<feature type="domain" description="GST N-terminal" evidence="11">
    <location>
        <begin position="1"/>
        <end position="64"/>
    </location>
</feature>
<comment type="function">
    <text evidence="8">Conjugation of reduced glutathione to a wide number of exogenous and endogenous hydrophobic electrophiles. Involved in the formation of glutathione conjugates of both prostaglandin A2 (PGA2) and prostaglandin J2 (PGJ2). Participates in the formation of novel hepoxilin regioisomers. Negatively regulates CDK5 activity via p25/p35 translocation to prevent neurodegeneration.</text>
</comment>
<evidence type="ECO:0000256" key="5">
    <source>
        <dbReference type="ARBA" id="ARBA00050398"/>
    </source>
</evidence>
<comment type="catalytic activity">
    <reaction evidence="4">
        <text>prostaglandin J2 + glutathione = prostaglandin J2-S-(S)-glutathione</text>
        <dbReference type="Rhea" id="RHEA:50808"/>
        <dbReference type="ChEBI" id="CHEBI:57925"/>
        <dbReference type="ChEBI" id="CHEBI:133396"/>
        <dbReference type="ChEBI" id="CHEBI:133772"/>
    </reaction>
    <physiologicalReaction direction="left-to-right" evidence="4">
        <dbReference type="Rhea" id="RHEA:50809"/>
    </physiologicalReaction>
</comment>
<name>L5KKJ2_PTEAL</name>
<reference evidence="13" key="1">
    <citation type="journal article" date="2013" name="Science">
        <title>Comparative analysis of bat genomes provides insight into the evolution of flight and immunity.</title>
        <authorList>
            <person name="Zhang G."/>
            <person name="Cowled C."/>
            <person name="Shi Z."/>
            <person name="Huang Z."/>
            <person name="Bishop-Lilly K.A."/>
            <person name="Fang X."/>
            <person name="Wynne J.W."/>
            <person name="Xiong Z."/>
            <person name="Baker M.L."/>
            <person name="Zhao W."/>
            <person name="Tachedjian M."/>
            <person name="Zhu Y."/>
            <person name="Zhou P."/>
            <person name="Jiang X."/>
            <person name="Ng J."/>
            <person name="Yang L."/>
            <person name="Wu L."/>
            <person name="Xiao J."/>
            <person name="Feng Y."/>
            <person name="Chen Y."/>
            <person name="Sun X."/>
            <person name="Zhang Y."/>
            <person name="Marsh G.A."/>
            <person name="Crameri G."/>
            <person name="Broder C.C."/>
            <person name="Frey K.G."/>
            <person name="Wang L.F."/>
            <person name="Wang J."/>
        </authorList>
    </citation>
    <scope>NUCLEOTIDE SEQUENCE [LARGE SCALE GENOMIC DNA]</scope>
</reference>
<comment type="catalytic activity">
    <reaction evidence="6">
        <text>prostaglandin A2 + glutathione = prostaglandin A2-S-(S)-glutathione</text>
        <dbReference type="Rhea" id="RHEA:50800"/>
        <dbReference type="ChEBI" id="CHEBI:57925"/>
        <dbReference type="ChEBI" id="CHEBI:133370"/>
        <dbReference type="ChEBI" id="CHEBI:133769"/>
    </reaction>
    <physiologicalReaction direction="left-to-right" evidence="6">
        <dbReference type="Rhea" id="RHEA:50801"/>
    </physiologicalReaction>
</comment>
<comment type="catalytic activity">
    <reaction evidence="3">
        <text>RX + glutathione = an S-substituted glutathione + a halide anion + H(+)</text>
        <dbReference type="Rhea" id="RHEA:16437"/>
        <dbReference type="ChEBI" id="CHEBI:15378"/>
        <dbReference type="ChEBI" id="CHEBI:16042"/>
        <dbReference type="ChEBI" id="CHEBI:17792"/>
        <dbReference type="ChEBI" id="CHEBI:57925"/>
        <dbReference type="ChEBI" id="CHEBI:90779"/>
        <dbReference type="EC" id="2.5.1.18"/>
    </reaction>
    <physiologicalReaction direction="left-to-right" evidence="3">
        <dbReference type="Rhea" id="RHEA:16438"/>
    </physiologicalReaction>
</comment>
<keyword evidence="13" id="KW-1185">Reference proteome</keyword>
<dbReference type="STRING" id="9402.L5KKJ2"/>
<evidence type="ECO:0000256" key="9">
    <source>
        <dbReference type="ARBA" id="ARBA00062404"/>
    </source>
</evidence>
<dbReference type="Gene3D" id="1.20.1050.10">
    <property type="match status" value="1"/>
</dbReference>
<dbReference type="Proteomes" id="UP000010552">
    <property type="component" value="Unassembled WGS sequence"/>
</dbReference>
<accession>L5KKJ2</accession>
<evidence type="ECO:0000256" key="8">
    <source>
        <dbReference type="ARBA" id="ARBA00056425"/>
    </source>
</evidence>
<evidence type="ECO:0000256" key="4">
    <source>
        <dbReference type="ARBA" id="ARBA00050230"/>
    </source>
</evidence>
<organism evidence="12 13">
    <name type="scientific">Pteropus alecto</name>
    <name type="common">Black flying fox</name>
    <dbReference type="NCBI Taxonomy" id="9402"/>
    <lineage>
        <taxon>Eukaryota</taxon>
        <taxon>Metazoa</taxon>
        <taxon>Chordata</taxon>
        <taxon>Craniata</taxon>
        <taxon>Vertebrata</taxon>
        <taxon>Euteleostomi</taxon>
        <taxon>Mammalia</taxon>
        <taxon>Eutheria</taxon>
        <taxon>Laurasiatheria</taxon>
        <taxon>Chiroptera</taxon>
        <taxon>Yinpterochiroptera</taxon>
        <taxon>Pteropodoidea</taxon>
        <taxon>Pteropodidae</taxon>
        <taxon>Pteropodinae</taxon>
        <taxon>Pteropus</taxon>
    </lineage>
</organism>
<proteinExistence type="predicted"/>
<evidence type="ECO:0000256" key="2">
    <source>
        <dbReference type="ARBA" id="ARBA00022679"/>
    </source>
</evidence>